<dbReference type="Pfam" id="PF01832">
    <property type="entry name" value="Glucosaminidase"/>
    <property type="match status" value="1"/>
</dbReference>
<accession>A0ABW9QWT5</accession>
<keyword evidence="3" id="KW-1185">Reference proteome</keyword>
<evidence type="ECO:0000259" key="1">
    <source>
        <dbReference type="Pfam" id="PF01832"/>
    </source>
</evidence>
<dbReference type="InterPro" id="IPR002901">
    <property type="entry name" value="MGlyc_endo_b_GlcNAc-like_dom"/>
</dbReference>
<reference evidence="2 3" key="1">
    <citation type="submission" date="2019-11" db="EMBL/GenBank/DDBJ databases">
        <title>Acidiferrimicrobium australis gen. nov., sp. nov., an acidophilic and obligately heterotrophic, member of the Actinobacteria that catalyses dissimilatory oxido- reduction of iron isolated from metal-rich acidic water in Chile.</title>
        <authorList>
            <person name="Gonzalez D."/>
            <person name="Huber K."/>
            <person name="Hedrich S."/>
            <person name="Rojas-Villalobos C."/>
            <person name="Quatrini R."/>
            <person name="Dinamarca M.A."/>
            <person name="Schwarz A."/>
            <person name="Canales C."/>
            <person name="Nancucheo I."/>
        </authorList>
    </citation>
    <scope>NUCLEOTIDE SEQUENCE [LARGE SCALE GENOMIC DNA]</scope>
    <source>
        <strain evidence="2 3">USS-CCA1</strain>
    </source>
</reference>
<dbReference type="EMBL" id="WJHE01000801">
    <property type="protein sequence ID" value="MST33996.1"/>
    <property type="molecule type" value="Genomic_DNA"/>
</dbReference>
<organism evidence="2 3">
    <name type="scientific">Acidiferrimicrobium australe</name>
    <dbReference type="NCBI Taxonomy" id="2664430"/>
    <lineage>
        <taxon>Bacteria</taxon>
        <taxon>Bacillati</taxon>
        <taxon>Actinomycetota</taxon>
        <taxon>Acidimicrobiia</taxon>
        <taxon>Acidimicrobiales</taxon>
        <taxon>Acidimicrobiaceae</taxon>
        <taxon>Acidiferrimicrobium</taxon>
    </lineage>
</organism>
<evidence type="ECO:0000313" key="2">
    <source>
        <dbReference type="EMBL" id="MST33996.1"/>
    </source>
</evidence>
<protein>
    <recommendedName>
        <fullName evidence="1">Mannosyl-glycoprotein endo-beta-N-acetylglucosamidase-like domain-containing protein</fullName>
    </recommendedName>
</protein>
<name>A0ABW9QWT5_9ACTN</name>
<comment type="caution">
    <text evidence="2">The sequence shown here is derived from an EMBL/GenBank/DDBJ whole genome shotgun (WGS) entry which is preliminary data.</text>
</comment>
<sequence length="170" mass="18175">MLGRPALDARQLAGWFTASGYVAATQASIAQLARWYIEEGDAEGVRGDLAFAQAVLETGGFASPDAVMQHNFAGIGHCNSCATGWKFPNDRLGVRAQIQLLRTYAQPGLTAAQLANPPVVPGLDPSRQYVEGCCSTWPSLTGVWATDPLYGRSILLVYQSMLAWALSSRG</sequence>
<dbReference type="Proteomes" id="UP000437736">
    <property type="component" value="Unassembled WGS sequence"/>
</dbReference>
<proteinExistence type="predicted"/>
<evidence type="ECO:0000313" key="3">
    <source>
        <dbReference type="Proteomes" id="UP000437736"/>
    </source>
</evidence>
<feature type="domain" description="Mannosyl-glycoprotein endo-beta-N-acetylglucosamidase-like" evidence="1">
    <location>
        <begin position="35"/>
        <end position="160"/>
    </location>
</feature>
<gene>
    <name evidence="2" type="ORF">GHK86_14865</name>
</gene>